<evidence type="ECO:0000313" key="1">
    <source>
        <dbReference type="EMBL" id="MFC0548010.1"/>
    </source>
</evidence>
<dbReference type="EMBL" id="JBHLUD010000015">
    <property type="protein sequence ID" value="MFC0548010.1"/>
    <property type="molecule type" value="Genomic_DNA"/>
</dbReference>
<accession>A0ABV6N7J5</accession>
<name>A0ABV6N7J5_9PSEU</name>
<dbReference type="Proteomes" id="UP001589810">
    <property type="component" value="Unassembled WGS sequence"/>
</dbReference>
<protein>
    <submittedName>
        <fullName evidence="1">Uncharacterized protein</fullName>
    </submittedName>
</protein>
<keyword evidence="2" id="KW-1185">Reference proteome</keyword>
<dbReference type="RefSeq" id="WP_273938147.1">
    <property type="nucleotide sequence ID" value="NZ_CP097263.1"/>
</dbReference>
<comment type="caution">
    <text evidence="1">The sequence shown here is derived from an EMBL/GenBank/DDBJ whole genome shotgun (WGS) entry which is preliminary data.</text>
</comment>
<organism evidence="1 2">
    <name type="scientific">Kutzneria chonburiensis</name>
    <dbReference type="NCBI Taxonomy" id="1483604"/>
    <lineage>
        <taxon>Bacteria</taxon>
        <taxon>Bacillati</taxon>
        <taxon>Actinomycetota</taxon>
        <taxon>Actinomycetes</taxon>
        <taxon>Pseudonocardiales</taxon>
        <taxon>Pseudonocardiaceae</taxon>
        <taxon>Kutzneria</taxon>
    </lineage>
</organism>
<evidence type="ECO:0000313" key="2">
    <source>
        <dbReference type="Proteomes" id="UP001589810"/>
    </source>
</evidence>
<proteinExistence type="predicted"/>
<reference evidence="1 2" key="1">
    <citation type="submission" date="2024-09" db="EMBL/GenBank/DDBJ databases">
        <authorList>
            <person name="Sun Q."/>
            <person name="Mori K."/>
        </authorList>
    </citation>
    <scope>NUCLEOTIDE SEQUENCE [LARGE SCALE GENOMIC DNA]</scope>
    <source>
        <strain evidence="1 2">TBRC 1432</strain>
    </source>
</reference>
<gene>
    <name evidence="1" type="ORF">ACFFH7_41340</name>
</gene>
<sequence length="143" mass="15498">MTDDNLRRWLGGVADELIPAGDGMPAATEAGVAGGQLDLVLAVRPDLARALNRAWALAGEHEPAPALRLLADLDPRAHQALLEIVSGGYYTSSLVRRLLNYTGQQPVPVRPEDHPAYLAEGLLDRVVERGPVHRDPDSLSRRQ</sequence>